<gene>
    <name evidence="7" type="ORF">ACFOJE_14810</name>
</gene>
<dbReference type="EMBL" id="JBHRSJ010000030">
    <property type="protein sequence ID" value="MFC2973474.1"/>
    <property type="molecule type" value="Genomic_DNA"/>
</dbReference>
<evidence type="ECO:0000256" key="2">
    <source>
        <dbReference type="ARBA" id="ARBA00022519"/>
    </source>
</evidence>
<evidence type="ECO:0000313" key="8">
    <source>
        <dbReference type="Proteomes" id="UP001595457"/>
    </source>
</evidence>
<evidence type="ECO:0000256" key="6">
    <source>
        <dbReference type="SAM" id="MobiDB-lite"/>
    </source>
</evidence>
<keyword evidence="3 7" id="KW-0328">Glycosyltransferase</keyword>
<feature type="compositionally biased region" description="Basic and acidic residues" evidence="6">
    <location>
        <begin position="456"/>
        <end position="468"/>
    </location>
</feature>
<evidence type="ECO:0000256" key="1">
    <source>
        <dbReference type="ARBA" id="ARBA00022475"/>
    </source>
</evidence>
<name>A0ABV7AV95_9GAMM</name>
<feature type="region of interest" description="Disordered" evidence="6">
    <location>
        <begin position="1"/>
        <end position="25"/>
    </location>
</feature>
<dbReference type="EC" id="2.4.1.325" evidence="7"/>
<dbReference type="RefSeq" id="WP_377815213.1">
    <property type="nucleotide sequence ID" value="NZ_JBHRSJ010000030.1"/>
</dbReference>
<sequence>MISAPFLPTTNPWAEPAMNQAHDRRTKRKHLFGARPIDMKDLKILHLARDEKFVDQGLRAFEQAAPGANDLHLYAPKDLKYVKSPAKIASRKELRTGNLSKEFVKYDLIIIHSLIPAWLKTLSKISKETPLVWLGWGYDYYDLIYSSRNEMLLPLTQKAMRKQAIRSGVLTSLIRLAKRRLNTRKKKKLISQISFFAPVLANEYSIVKEKFADSTFPQYISWNYGNLERMLSNGLQDSRTNGAAILVGNSASAENNHIDVFSLLTSMGVSKRKIISPLSYGDDAYKDLVIKYGKSLLGDDFEPITEFMPLSQYMSTLRACGFVIMNHVRQQAVGNIVIMLYMGAKVFLRAECPTYAFLREQGAVVYTVHELEKHPRLLDETLDDISILKNRKILEKNWSDDVGGQKTLNLLRLATGRNFTDRDSVPDYSSRVISKILVDSVSATRPEQQSQGDMDLALKRDTQRSHVD</sequence>
<proteinExistence type="predicted"/>
<keyword evidence="5" id="KW-0472">Membrane</keyword>
<reference evidence="8" key="1">
    <citation type="journal article" date="2019" name="Int. J. Syst. Evol. Microbiol.">
        <title>The Global Catalogue of Microorganisms (GCM) 10K type strain sequencing project: providing services to taxonomists for standard genome sequencing and annotation.</title>
        <authorList>
            <consortium name="The Broad Institute Genomics Platform"/>
            <consortium name="The Broad Institute Genome Sequencing Center for Infectious Disease"/>
            <person name="Wu L."/>
            <person name="Ma J."/>
        </authorList>
    </citation>
    <scope>NUCLEOTIDE SEQUENCE [LARGE SCALE GENOMIC DNA]</scope>
    <source>
        <strain evidence="8">KCTC 62195</strain>
    </source>
</reference>
<comment type="caution">
    <text evidence="7">The sequence shown here is derived from an EMBL/GenBank/DDBJ whole genome shotgun (WGS) entry which is preliminary data.</text>
</comment>
<dbReference type="GO" id="GO:0102031">
    <property type="term" value="F:4-acetamido-4,6-dideoxy-D-galactose transferase activity"/>
    <property type="evidence" value="ECO:0007669"/>
    <property type="project" value="UniProtKB-EC"/>
</dbReference>
<dbReference type="Proteomes" id="UP001595457">
    <property type="component" value="Unassembled WGS sequence"/>
</dbReference>
<evidence type="ECO:0000256" key="5">
    <source>
        <dbReference type="ARBA" id="ARBA00023136"/>
    </source>
</evidence>
<keyword evidence="1" id="KW-1003">Cell membrane</keyword>
<keyword evidence="4 7" id="KW-0808">Transferase</keyword>
<dbReference type="InterPro" id="IPR009993">
    <property type="entry name" value="WecF"/>
</dbReference>
<evidence type="ECO:0000313" key="7">
    <source>
        <dbReference type="EMBL" id="MFC2973474.1"/>
    </source>
</evidence>
<protein>
    <submittedName>
        <fullName evidence="7">TDP-N-acetylfucosamine:lipid II N-acetylfucosaminyltransferase</fullName>
        <ecNumber evidence="7">2.4.1.325</ecNumber>
    </submittedName>
</protein>
<feature type="region of interest" description="Disordered" evidence="6">
    <location>
        <begin position="444"/>
        <end position="468"/>
    </location>
</feature>
<accession>A0ABV7AV95</accession>
<keyword evidence="8" id="KW-1185">Reference proteome</keyword>
<evidence type="ECO:0000256" key="4">
    <source>
        <dbReference type="ARBA" id="ARBA00022679"/>
    </source>
</evidence>
<dbReference type="Pfam" id="PF07429">
    <property type="entry name" value="Glyco_transf_56"/>
    <property type="match status" value="1"/>
</dbReference>
<evidence type="ECO:0000256" key="3">
    <source>
        <dbReference type="ARBA" id="ARBA00022676"/>
    </source>
</evidence>
<organism evidence="7 8">
    <name type="scientific">Azotobacter bryophylli</name>
    <dbReference type="NCBI Taxonomy" id="1986537"/>
    <lineage>
        <taxon>Bacteria</taxon>
        <taxon>Pseudomonadati</taxon>
        <taxon>Pseudomonadota</taxon>
        <taxon>Gammaproteobacteria</taxon>
        <taxon>Pseudomonadales</taxon>
        <taxon>Pseudomonadaceae</taxon>
        <taxon>Azotobacter</taxon>
    </lineage>
</organism>
<keyword evidence="2" id="KW-0997">Cell inner membrane</keyword>